<evidence type="ECO:0000313" key="1">
    <source>
        <dbReference type="EMBL" id="GGA69907.1"/>
    </source>
</evidence>
<dbReference type="RefSeq" id="WP_188383805.1">
    <property type="nucleotide sequence ID" value="NZ_BMEY01000005.1"/>
</dbReference>
<dbReference type="AlphaFoldDB" id="A0A916RUQ0"/>
<accession>A0A916RUQ0</accession>
<reference evidence="1" key="1">
    <citation type="journal article" date="2014" name="Int. J. Syst. Evol. Microbiol.">
        <title>Complete genome sequence of Corynebacterium casei LMG S-19264T (=DSM 44701T), isolated from a smear-ripened cheese.</title>
        <authorList>
            <consortium name="US DOE Joint Genome Institute (JGI-PGF)"/>
            <person name="Walter F."/>
            <person name="Albersmeier A."/>
            <person name="Kalinowski J."/>
            <person name="Ruckert C."/>
        </authorList>
    </citation>
    <scope>NUCLEOTIDE SEQUENCE</scope>
    <source>
        <strain evidence="1">CGMCC 1.12408</strain>
    </source>
</reference>
<comment type="caution">
    <text evidence="1">The sequence shown here is derived from an EMBL/GenBank/DDBJ whole genome shotgun (WGS) entry which is preliminary data.</text>
</comment>
<dbReference type="Pfam" id="PF11155">
    <property type="entry name" value="DUF2935"/>
    <property type="match status" value="2"/>
</dbReference>
<dbReference type="Gene3D" id="1.20.1260.120">
    <property type="entry name" value="Protein of unknown function DUF2935"/>
    <property type="match status" value="1"/>
</dbReference>
<proteinExistence type="predicted"/>
<dbReference type="SUPFAM" id="SSF158430">
    <property type="entry name" value="Bacillus cereus metalloprotein-like"/>
    <property type="match status" value="2"/>
</dbReference>
<dbReference type="EMBL" id="BMEY01000005">
    <property type="protein sequence ID" value="GGA69907.1"/>
    <property type="molecule type" value="Genomic_DNA"/>
</dbReference>
<dbReference type="Proteomes" id="UP000613512">
    <property type="component" value="Unassembled WGS sequence"/>
</dbReference>
<dbReference type="InterPro" id="IPR021328">
    <property type="entry name" value="CotB-like"/>
</dbReference>
<evidence type="ECO:0000313" key="2">
    <source>
        <dbReference type="Proteomes" id="UP000613512"/>
    </source>
</evidence>
<name>A0A916RUQ0_9BACI</name>
<keyword evidence="2" id="KW-1185">Reference proteome</keyword>
<evidence type="ECO:0008006" key="3">
    <source>
        <dbReference type="Google" id="ProtNLM"/>
    </source>
</evidence>
<gene>
    <name evidence="1" type="ORF">GCM10008025_12350</name>
</gene>
<reference evidence="1" key="2">
    <citation type="submission" date="2020-09" db="EMBL/GenBank/DDBJ databases">
        <authorList>
            <person name="Sun Q."/>
            <person name="Zhou Y."/>
        </authorList>
    </citation>
    <scope>NUCLEOTIDE SEQUENCE</scope>
    <source>
        <strain evidence="1">CGMCC 1.12408</strain>
    </source>
</reference>
<organism evidence="1 2">
    <name type="scientific">Ornithinibacillus halotolerans</name>
    <dbReference type="NCBI Taxonomy" id="1274357"/>
    <lineage>
        <taxon>Bacteria</taxon>
        <taxon>Bacillati</taxon>
        <taxon>Bacillota</taxon>
        <taxon>Bacilli</taxon>
        <taxon>Bacillales</taxon>
        <taxon>Bacillaceae</taxon>
        <taxon>Ornithinibacillus</taxon>
    </lineage>
</organism>
<protein>
    <recommendedName>
        <fullName evidence="3">DUF2935 domain-containing protein</fullName>
    </recommendedName>
</protein>
<sequence length="246" mass="29223">MDYIKSASFEHKFWLQALYNHTQLINDSLHHQEESDILDTNNLLKTFEHLLEESNYLSDRNVIAFTKKAETITERLKEIKLSIIERQLFGSIRIQLSPSIINQMVNEIDEYMFLISFLKEGKVVPVFHELHYHLLWLRTNAIHANTIYTNLHPLEATLRKEFTLIHEQFNSLYLFAVELTGYLRSNVTRFPSLEKFNQQVKEVTHHFLKILQEIDILDTNSSNLLNQITYEIDYYTYKLKNSTNLK</sequence>